<dbReference type="Proteomes" id="UP000596329">
    <property type="component" value="Chromosome"/>
</dbReference>
<feature type="binding site" description="in other chain" evidence="5">
    <location>
        <position position="21"/>
    </location>
    <ligand>
        <name>dUMP</name>
        <dbReference type="ChEBI" id="CHEBI:246422"/>
        <note>ligand shared between dimeric partners</note>
    </ligand>
</feature>
<feature type="binding site" description="in other chain" evidence="5">
    <location>
        <position position="187"/>
    </location>
    <ligand>
        <name>dUMP</name>
        <dbReference type="ChEBI" id="CHEBI:246422"/>
        <note>ligand shared between dimeric partners</note>
    </ligand>
</feature>
<feature type="domain" description="Thymidylate synthase/dCMP hydroxymethylase" evidence="6">
    <location>
        <begin position="2"/>
        <end position="274"/>
    </location>
</feature>
<comment type="subcellular location">
    <subcellularLocation>
        <location evidence="5">Cytoplasm</location>
    </subcellularLocation>
</comment>
<feature type="binding site" description="in other chain" evidence="5">
    <location>
        <begin position="217"/>
        <end position="219"/>
    </location>
    <ligand>
        <name>dUMP</name>
        <dbReference type="ChEBI" id="CHEBI:246422"/>
        <note>ligand shared between dimeric partners</note>
    </ligand>
</feature>
<feature type="binding site" evidence="5">
    <location>
        <position position="179"/>
    </location>
    <ligand>
        <name>(6R)-5,10-methylene-5,6,7,8-tetrahydrofolate</name>
        <dbReference type="ChEBI" id="CHEBI:15636"/>
    </ligand>
</feature>
<evidence type="ECO:0000256" key="1">
    <source>
        <dbReference type="ARBA" id="ARBA00011947"/>
    </source>
</evidence>
<dbReference type="EC" id="2.1.1.45" evidence="1 5"/>
<comment type="pathway">
    <text evidence="5">Pyrimidine metabolism; dTTP biosynthesis.</text>
</comment>
<keyword evidence="5" id="KW-0963">Cytoplasm</keyword>
<dbReference type="PRINTS" id="PR00108">
    <property type="entry name" value="THYMDSNTHASE"/>
</dbReference>
<dbReference type="GO" id="GO:0005829">
    <property type="term" value="C:cytosol"/>
    <property type="evidence" value="ECO:0007669"/>
    <property type="project" value="TreeGrafter"/>
</dbReference>
<dbReference type="InterPro" id="IPR000398">
    <property type="entry name" value="Thymidylate_synthase"/>
</dbReference>
<keyword evidence="3 5" id="KW-0808">Transferase</keyword>
<dbReference type="RefSeq" id="WP_034099129.1">
    <property type="nucleotide sequence ID" value="NZ_CBCRUG010000008.1"/>
</dbReference>
<dbReference type="GO" id="GO:0004799">
    <property type="term" value="F:thymidylate synthase activity"/>
    <property type="evidence" value="ECO:0007669"/>
    <property type="project" value="UniProtKB-UniRule"/>
</dbReference>
<keyword evidence="4 5" id="KW-0545">Nucleotide biosynthesis</keyword>
<evidence type="ECO:0000259" key="6">
    <source>
        <dbReference type="Pfam" id="PF00303"/>
    </source>
</evidence>
<evidence type="ECO:0000256" key="5">
    <source>
        <dbReference type="HAMAP-Rule" id="MF_00008"/>
    </source>
</evidence>
<reference evidence="7 8" key="1">
    <citation type="submission" date="2020-07" db="EMBL/GenBank/DDBJ databases">
        <title>Genomic characterization of Flavobacterium psychrophilum strains.</title>
        <authorList>
            <person name="Castillo D."/>
            <person name="Jorgensen J."/>
            <person name="Middelboe M."/>
        </authorList>
    </citation>
    <scope>NUCLEOTIDE SEQUENCE [LARGE SCALE GENOMIC DNA]</scope>
    <source>
        <strain evidence="7 8">FPS-R7</strain>
    </source>
</reference>
<dbReference type="UniPathway" id="UPA00575"/>
<dbReference type="SUPFAM" id="SSF55831">
    <property type="entry name" value="Thymidylate synthase/dCMP hydroxymethylase"/>
    <property type="match status" value="1"/>
</dbReference>
<keyword evidence="2 5" id="KW-0489">Methyltransferase</keyword>
<evidence type="ECO:0000313" key="7">
    <source>
        <dbReference type="EMBL" id="QRE04581.1"/>
    </source>
</evidence>
<comment type="subunit">
    <text evidence="5">Homodimer.</text>
</comment>
<gene>
    <name evidence="5" type="primary">thyA</name>
    <name evidence="7" type="ORF">H0H26_02985</name>
</gene>
<dbReference type="PANTHER" id="PTHR11548">
    <property type="entry name" value="THYMIDYLATE SYNTHASE 1"/>
    <property type="match status" value="1"/>
</dbReference>
<name>A0A8G2L8U9_FLAPS</name>
<dbReference type="Gene3D" id="3.30.572.10">
    <property type="entry name" value="Thymidylate synthase/dCMP hydroxymethylase domain"/>
    <property type="match status" value="1"/>
</dbReference>
<dbReference type="InterPro" id="IPR036926">
    <property type="entry name" value="Thymidate_synth/dCMP_Mease_sf"/>
</dbReference>
<dbReference type="InterPro" id="IPR045097">
    <property type="entry name" value="Thymidate_synth/dCMP_Mease"/>
</dbReference>
<organism evidence="7 8">
    <name type="scientific">Flavobacterium psychrophilum</name>
    <dbReference type="NCBI Taxonomy" id="96345"/>
    <lineage>
        <taxon>Bacteria</taxon>
        <taxon>Pseudomonadati</taxon>
        <taxon>Bacteroidota</taxon>
        <taxon>Flavobacteriia</taxon>
        <taxon>Flavobacteriales</taxon>
        <taxon>Flavobacteriaceae</taxon>
        <taxon>Flavobacterium</taxon>
    </lineage>
</organism>
<comment type="similarity">
    <text evidence="5">Belongs to the thymidylate synthase family. Bacterial-type ThyA subfamily.</text>
</comment>
<comment type="function">
    <text evidence="5">Catalyzes the reductive methylation of 2'-deoxyuridine-5'-monophosphate (dUMP) to 2'-deoxythymidine-5'-monophosphate (dTMP) while utilizing 5,10-methylenetetrahydrofolate (mTHF) as the methyl donor and reductant in the reaction, yielding dihydrofolate (DHF) as a by-product. This enzymatic reaction provides an intracellular de novo source of dTMP, an essential precursor for DNA biosynthesis.</text>
</comment>
<dbReference type="NCBIfam" id="NF002499">
    <property type="entry name" value="PRK01827.1-5"/>
    <property type="match status" value="1"/>
</dbReference>
<dbReference type="Pfam" id="PF00303">
    <property type="entry name" value="Thymidylat_synt"/>
    <property type="match status" value="1"/>
</dbReference>
<evidence type="ECO:0000256" key="4">
    <source>
        <dbReference type="ARBA" id="ARBA00022727"/>
    </source>
</evidence>
<dbReference type="NCBIfam" id="NF002497">
    <property type="entry name" value="PRK01827.1-3"/>
    <property type="match status" value="1"/>
</dbReference>
<evidence type="ECO:0000256" key="3">
    <source>
        <dbReference type="ARBA" id="ARBA00022679"/>
    </source>
</evidence>
<feature type="active site" description="Nucleophile" evidence="5">
    <location>
        <position position="156"/>
    </location>
</feature>
<accession>A0A8G2L8U9</accession>
<comment type="catalytic activity">
    <reaction evidence="5">
        <text>dUMP + (6R)-5,10-methylene-5,6,7,8-tetrahydrofolate = 7,8-dihydrofolate + dTMP</text>
        <dbReference type="Rhea" id="RHEA:12104"/>
        <dbReference type="ChEBI" id="CHEBI:15636"/>
        <dbReference type="ChEBI" id="CHEBI:57451"/>
        <dbReference type="ChEBI" id="CHEBI:63528"/>
        <dbReference type="ChEBI" id="CHEBI:246422"/>
        <dbReference type="EC" id="2.1.1.45"/>
    </reaction>
</comment>
<feature type="binding site" evidence="5">
    <location>
        <begin position="123"/>
        <end position="124"/>
    </location>
    <ligand>
        <name>dUMP</name>
        <dbReference type="ChEBI" id="CHEBI:246422"/>
        <note>ligand shared between dimeric partners</note>
    </ligand>
</feature>
<feature type="binding site" evidence="5">
    <location>
        <position position="51"/>
    </location>
    <ligand>
        <name>(6R)-5,10-methylene-5,6,7,8-tetrahydrofolate</name>
        <dbReference type="ChEBI" id="CHEBI:15636"/>
    </ligand>
</feature>
<sequence>MKQYLDLVKHVLNNGTQKGDRTGTGTKSVFGYQMRFNLAEGFPMVTTKKLHLKSIIHELLWFLKGETNIAYLQQNGVKIWDDWADENGELGPVYGHQWRNWNNEEIDQITELIETLKTNPNSRRMLVSAWNPSVLPDTTKSFAENVANAKVALPPCHAFFQFYVSEGKLSCQLYQRSADIFLGVPFNIASYALFTMMIAQVCDLQAGEFIHTFGDAHIYNNHFEQVALQLSREPKPLPKMILNPAVKNIFDFKFEDFTLEGYESHAHIKGAVAV</sequence>
<dbReference type="GO" id="GO:0006235">
    <property type="term" value="P:dTTP biosynthetic process"/>
    <property type="evidence" value="ECO:0007669"/>
    <property type="project" value="UniProtKB-UniRule"/>
</dbReference>
<feature type="binding site" evidence="5">
    <location>
        <position position="273"/>
    </location>
    <ligand>
        <name>(6R)-5,10-methylene-5,6,7,8-tetrahydrofolate</name>
        <dbReference type="ChEBI" id="CHEBI:15636"/>
    </ligand>
</feature>
<dbReference type="AlphaFoldDB" id="A0A8G2L8U9"/>
<dbReference type="EMBL" id="CP059075">
    <property type="protein sequence ID" value="QRE04581.1"/>
    <property type="molecule type" value="Genomic_DNA"/>
</dbReference>
<evidence type="ECO:0000256" key="2">
    <source>
        <dbReference type="ARBA" id="ARBA00022603"/>
    </source>
</evidence>
<dbReference type="NCBIfam" id="TIGR03284">
    <property type="entry name" value="thym_sym"/>
    <property type="match status" value="2"/>
</dbReference>
<dbReference type="GO" id="GO:0032259">
    <property type="term" value="P:methylation"/>
    <property type="evidence" value="ECO:0007669"/>
    <property type="project" value="UniProtKB-KW"/>
</dbReference>
<feature type="binding site" description="in other chain" evidence="5">
    <location>
        <begin position="176"/>
        <end position="179"/>
    </location>
    <ligand>
        <name>dUMP</name>
        <dbReference type="ChEBI" id="CHEBI:246422"/>
        <note>ligand shared between dimeric partners</note>
    </ligand>
</feature>
<dbReference type="PANTHER" id="PTHR11548:SF9">
    <property type="entry name" value="THYMIDYLATE SYNTHASE"/>
    <property type="match status" value="1"/>
</dbReference>
<dbReference type="GO" id="GO:0006231">
    <property type="term" value="P:dTMP biosynthetic process"/>
    <property type="evidence" value="ECO:0007669"/>
    <property type="project" value="UniProtKB-UniRule"/>
</dbReference>
<dbReference type="CDD" id="cd00351">
    <property type="entry name" value="TS_Pyrimidine_HMase"/>
    <property type="match status" value="1"/>
</dbReference>
<dbReference type="HAMAP" id="MF_00008">
    <property type="entry name" value="Thymidy_synth_bact"/>
    <property type="match status" value="1"/>
</dbReference>
<dbReference type="FunFam" id="3.30.572.10:FF:000013">
    <property type="entry name" value="Thymidylate synthase"/>
    <property type="match status" value="1"/>
</dbReference>
<proteinExistence type="inferred from homology"/>
<protein>
    <recommendedName>
        <fullName evidence="1 5">Thymidylate synthase</fullName>
        <shortName evidence="5">TS</shortName>
        <shortName evidence="5">TSase</shortName>
        <ecNumber evidence="1 5">2.1.1.45</ecNumber>
    </recommendedName>
</protein>
<evidence type="ECO:0000313" key="8">
    <source>
        <dbReference type="Proteomes" id="UP000596329"/>
    </source>
</evidence>
<dbReference type="InterPro" id="IPR023451">
    <property type="entry name" value="Thymidate_synth/dCMP_Mease_dom"/>
</dbReference>